<dbReference type="GeneID" id="28883516"/>
<evidence type="ECO:0000256" key="1">
    <source>
        <dbReference type="ARBA" id="ARBA00005725"/>
    </source>
</evidence>
<evidence type="ECO:0000256" key="2">
    <source>
        <dbReference type="ARBA" id="ARBA00022857"/>
    </source>
</evidence>
<dbReference type="SUPFAM" id="SSF51735">
    <property type="entry name" value="NAD(P)-binding Rossmann-fold domains"/>
    <property type="match status" value="1"/>
</dbReference>
<dbReference type="EMBL" id="LSBI01000001">
    <property type="protein sequence ID" value="OAQ95273.1"/>
    <property type="molecule type" value="Genomic_DNA"/>
</dbReference>
<evidence type="ECO:0000259" key="4">
    <source>
        <dbReference type="Pfam" id="PF05368"/>
    </source>
</evidence>
<dbReference type="Gene3D" id="3.90.25.10">
    <property type="entry name" value="UDP-galactose 4-epimerase, domain 1"/>
    <property type="match status" value="1"/>
</dbReference>
<dbReference type="OMA" id="KVAIAGY"/>
<dbReference type="PANTHER" id="PTHR47706">
    <property type="entry name" value="NMRA-LIKE FAMILY PROTEIN"/>
    <property type="match status" value="1"/>
</dbReference>
<dbReference type="Proteomes" id="UP000078240">
    <property type="component" value="Unassembled WGS sequence"/>
</dbReference>
<evidence type="ECO:0000313" key="6">
    <source>
        <dbReference type="EMBL" id="OAQ95273.1"/>
    </source>
</evidence>
<feature type="domain" description="NmrA-like" evidence="4">
    <location>
        <begin position="4"/>
        <end position="267"/>
    </location>
</feature>
<evidence type="ECO:0000313" key="7">
    <source>
        <dbReference type="Proteomes" id="UP000078240"/>
    </source>
</evidence>
<comment type="similarity">
    <text evidence="1">Belongs to the NmrA-type oxidoreductase family. Isoflavone reductase subfamily.</text>
</comment>
<keyword evidence="2" id="KW-0521">NADP</keyword>
<dbReference type="Proteomes" id="UP000078340">
    <property type="component" value="Unassembled WGS sequence"/>
</dbReference>
<accession>A0A179HBJ7</accession>
<dbReference type="Gene3D" id="3.40.50.720">
    <property type="entry name" value="NAD(P)-binding Rossmann-like Domain"/>
    <property type="match status" value="1"/>
</dbReference>
<protein>
    <submittedName>
        <fullName evidence="6">NADH(P)-binding domain-containing protein</fullName>
    </submittedName>
    <submittedName>
        <fullName evidence="5">NADP reductase</fullName>
    </submittedName>
</protein>
<sequence>MHVILAGSGDLARYICEEFTKAGHTLTVLTRSHKPQFEQPGVSQCITDYSLSSLEQPLADGEVLISVISDLTDAFIDVHRALIQACQQSLKCKRLIASEFAGDIETYPDQPGFYYRTRGPVRKMLQDQTDIEWTCVSNGWLADYLLPAKNRYIKDIGDEHPVNLVESALVIPGTGNEPVDFTWARDVAKALAQLVNATLWEPYTYMSGERACWNSIATLLKDKYNRDFKTSYVSLDDITKSIRTAKDENALFLADHHLFSASHASSLPKDTVQAHREKYFPGIHFRTLEEGFSELDCTPEIIL</sequence>
<proteinExistence type="inferred from homology"/>
<dbReference type="InterPro" id="IPR036291">
    <property type="entry name" value="NAD(P)-bd_dom_sf"/>
</dbReference>
<gene>
    <name evidence="5" type="ORF">VFPBJ_01363</name>
    <name evidence="6" type="ORF">VFPFJ_01383</name>
</gene>
<dbReference type="GO" id="GO:0016491">
    <property type="term" value="F:oxidoreductase activity"/>
    <property type="evidence" value="ECO:0007669"/>
    <property type="project" value="UniProtKB-KW"/>
</dbReference>
<dbReference type="Pfam" id="PF05368">
    <property type="entry name" value="NmrA"/>
    <property type="match status" value="1"/>
</dbReference>
<comment type="caution">
    <text evidence="5">The sequence shown here is derived from an EMBL/GenBank/DDBJ whole genome shotgun (WGS) entry which is preliminary data.</text>
</comment>
<dbReference type="InterPro" id="IPR051609">
    <property type="entry name" value="NmrA/Isoflavone_reductase-like"/>
</dbReference>
<name>A0A179HBJ7_PURLI</name>
<keyword evidence="3" id="KW-0560">Oxidoreductase</keyword>
<dbReference type="PANTHER" id="PTHR47706:SF4">
    <property type="entry name" value="NMRA-LIKE DOMAIN-CONTAINING PROTEIN"/>
    <property type="match status" value="1"/>
</dbReference>
<dbReference type="KEGG" id="plj:28883516"/>
<dbReference type="InterPro" id="IPR008030">
    <property type="entry name" value="NmrA-like"/>
</dbReference>
<dbReference type="AlphaFoldDB" id="A0A179HBJ7"/>
<dbReference type="EMBL" id="LSBH01000001">
    <property type="protein sequence ID" value="OAQ87322.1"/>
    <property type="molecule type" value="Genomic_DNA"/>
</dbReference>
<evidence type="ECO:0000313" key="5">
    <source>
        <dbReference type="EMBL" id="OAQ87322.1"/>
    </source>
</evidence>
<evidence type="ECO:0000256" key="3">
    <source>
        <dbReference type="ARBA" id="ARBA00023002"/>
    </source>
</evidence>
<reference evidence="5 7" key="1">
    <citation type="submission" date="2016-01" db="EMBL/GenBank/DDBJ databases">
        <title>Biosynthesis of antibiotic leucinostatins and their inhibition on Phytophthora in bio-control Purpureocillium lilacinum.</title>
        <authorList>
            <person name="Wang G."/>
            <person name="Liu Z."/>
            <person name="Lin R."/>
            <person name="Li E."/>
            <person name="Mao Z."/>
            <person name="Ling J."/>
            <person name="Yin W."/>
            <person name="Xie B."/>
        </authorList>
    </citation>
    <scope>NUCLEOTIDE SEQUENCE [LARGE SCALE GENOMIC DNA]</scope>
    <source>
        <strain evidence="5">PLBJ-1</strain>
        <strain evidence="6">PLFJ-1</strain>
    </source>
</reference>
<organism evidence="5 7">
    <name type="scientific">Purpureocillium lilacinum</name>
    <name type="common">Paecilomyces lilacinus</name>
    <dbReference type="NCBI Taxonomy" id="33203"/>
    <lineage>
        <taxon>Eukaryota</taxon>
        <taxon>Fungi</taxon>
        <taxon>Dikarya</taxon>
        <taxon>Ascomycota</taxon>
        <taxon>Pezizomycotina</taxon>
        <taxon>Sordariomycetes</taxon>
        <taxon>Hypocreomycetidae</taxon>
        <taxon>Hypocreales</taxon>
        <taxon>Ophiocordycipitaceae</taxon>
        <taxon>Purpureocillium</taxon>
    </lineage>
</organism>